<gene>
    <name evidence="3" type="ORF">GCM10011613_21130</name>
</gene>
<dbReference type="EMBL" id="BMYZ01000001">
    <property type="protein sequence ID" value="GGY75393.1"/>
    <property type="molecule type" value="Genomic_DNA"/>
</dbReference>
<evidence type="ECO:0000313" key="4">
    <source>
        <dbReference type="Proteomes" id="UP000619761"/>
    </source>
</evidence>
<keyword evidence="4" id="KW-1185">Reference proteome</keyword>
<feature type="chain" id="PRO_5047361328" description="Sulfatase-modifying factor enzyme-like domain-containing protein" evidence="1">
    <location>
        <begin position="21"/>
        <end position="661"/>
    </location>
</feature>
<dbReference type="Proteomes" id="UP000619761">
    <property type="component" value="Unassembled WGS sequence"/>
</dbReference>
<keyword evidence="1" id="KW-0732">Signal</keyword>
<evidence type="ECO:0000259" key="2">
    <source>
        <dbReference type="Pfam" id="PF03781"/>
    </source>
</evidence>
<dbReference type="Pfam" id="PF03781">
    <property type="entry name" value="FGE-sulfatase"/>
    <property type="match status" value="2"/>
</dbReference>
<accession>A0ABQ3B301</accession>
<feature type="domain" description="Sulfatase-modifying factor enzyme-like" evidence="2">
    <location>
        <begin position="28"/>
        <end position="293"/>
    </location>
</feature>
<dbReference type="InterPro" id="IPR042095">
    <property type="entry name" value="SUMF_sf"/>
</dbReference>
<reference evidence="4" key="1">
    <citation type="journal article" date="2019" name="Int. J. Syst. Evol. Microbiol.">
        <title>The Global Catalogue of Microorganisms (GCM) 10K type strain sequencing project: providing services to taxonomists for standard genome sequencing and annotation.</title>
        <authorList>
            <consortium name="The Broad Institute Genomics Platform"/>
            <consortium name="The Broad Institute Genome Sequencing Center for Infectious Disease"/>
            <person name="Wu L."/>
            <person name="Ma J."/>
        </authorList>
    </citation>
    <scope>NUCLEOTIDE SEQUENCE [LARGE SCALE GENOMIC DNA]</scope>
    <source>
        <strain evidence="4">KCTC 32239</strain>
    </source>
</reference>
<protein>
    <recommendedName>
        <fullName evidence="2">Sulfatase-modifying factor enzyme-like domain-containing protein</fullName>
    </recommendedName>
</protein>
<dbReference type="PANTHER" id="PTHR23150">
    <property type="entry name" value="SULFATASE MODIFYING FACTOR 1, 2"/>
    <property type="match status" value="1"/>
</dbReference>
<dbReference type="PANTHER" id="PTHR23150:SF35">
    <property type="entry name" value="BLL6746 PROTEIN"/>
    <property type="match status" value="1"/>
</dbReference>
<comment type="caution">
    <text evidence="3">The sequence shown here is derived from an EMBL/GenBank/DDBJ whole genome shotgun (WGS) entry which is preliminary data.</text>
</comment>
<dbReference type="InterPro" id="IPR051043">
    <property type="entry name" value="Sulfatase_Mod_Factor_Kinase"/>
</dbReference>
<proteinExistence type="predicted"/>
<dbReference type="InterPro" id="IPR005532">
    <property type="entry name" value="SUMF_dom"/>
</dbReference>
<feature type="domain" description="Sulfatase-modifying factor enzyme-like" evidence="2">
    <location>
        <begin position="355"/>
        <end position="621"/>
    </location>
</feature>
<name>A0ABQ3B301_9GAMM</name>
<sequence>MRKLNVFLILVIACFSPALCADNNYIEPAMVTLPAGEFLMGSTESDAEQPMHKVKVAAFKLAKYDVTTKEFMQFIKATDYKPTKPCLVKAQKGALEEHTNTFEADTFADREFHPITCLGWEDTQAYITWLSTQTNKRYRLPSEAEWEYAARAGSTKKFHFGDDEKKLCQYGNVYDKSTSEVFGSFFQWSIKGTECEDDEPNPSIVGTYPPNKFGLYDMVGNASQWVADCYHSNYQGAPQTSAAWTDANCTTPFARGGTRLTGANSQRPAFRPTANDVNAIAKQGYFDRGFRLALDIRDDIKDYASAQPSELQKNFNADLTKAQQAVIERKSIATKKRADLLATYKSWKRTPVIAPPMVDIPAGEFLMGSNLYDKEKPIHKVNVKAFKISPYEVTIKQFKQFAAATGFTTDDMCWKYVSENGGPYKDGIAVLPGNWLTPEYAPSDFHPVMCVSWDDANAYLAWLSQQTGKKYRLPTEAEWEYAARAGSSTKYSFGDNEKDVCHYGNTFDESGLRAFVRDKNYAKRDMACDDGVEYTSTVGMYKPNAFGVYDMIGNVSEWVADCDHENYQGAPTDGSAWISEKCYMRSRKGNTYGSNGGSHISMRGHGGQNNRSSLGEGFRIVEDMESADSCTTLSSSCKKIKDTSKEFEKELAEAQKRVRQK</sequence>
<dbReference type="SUPFAM" id="SSF56436">
    <property type="entry name" value="C-type lectin-like"/>
    <property type="match status" value="2"/>
</dbReference>
<evidence type="ECO:0000313" key="3">
    <source>
        <dbReference type="EMBL" id="GGY75393.1"/>
    </source>
</evidence>
<dbReference type="InterPro" id="IPR016187">
    <property type="entry name" value="CTDL_fold"/>
</dbReference>
<evidence type="ECO:0000256" key="1">
    <source>
        <dbReference type="SAM" id="SignalP"/>
    </source>
</evidence>
<organism evidence="3 4">
    <name type="scientific">Cellvibrio zantedeschiae</name>
    <dbReference type="NCBI Taxonomy" id="1237077"/>
    <lineage>
        <taxon>Bacteria</taxon>
        <taxon>Pseudomonadati</taxon>
        <taxon>Pseudomonadota</taxon>
        <taxon>Gammaproteobacteria</taxon>
        <taxon>Cellvibrionales</taxon>
        <taxon>Cellvibrionaceae</taxon>
        <taxon>Cellvibrio</taxon>
    </lineage>
</organism>
<feature type="signal peptide" evidence="1">
    <location>
        <begin position="1"/>
        <end position="20"/>
    </location>
</feature>
<dbReference type="Gene3D" id="3.90.1580.10">
    <property type="entry name" value="paralog of FGE (formylglycine-generating enzyme)"/>
    <property type="match status" value="2"/>
</dbReference>